<reference evidence="4" key="1">
    <citation type="submission" date="2021-02" db="EMBL/GenBank/DDBJ databases">
        <authorList>
            <person name="Nowell W R."/>
        </authorList>
    </citation>
    <scope>NUCLEOTIDE SEQUENCE</scope>
</reference>
<name>A0A8S2HZI7_9BILA</name>
<comment type="similarity">
    <text evidence="1">Belongs to the protein kinase superfamily. TKL Ser/Thr protein kinase family. ROCO subfamily.</text>
</comment>
<dbReference type="Pfam" id="PF07714">
    <property type="entry name" value="PK_Tyr_Ser-Thr"/>
    <property type="match status" value="1"/>
</dbReference>
<dbReference type="SUPFAM" id="SSF52540">
    <property type="entry name" value="P-loop containing nucleoside triphosphate hydrolases"/>
    <property type="match status" value="1"/>
</dbReference>
<comment type="caution">
    <text evidence="4">The sequence shown here is derived from an EMBL/GenBank/DDBJ whole genome shotgun (WGS) entry which is preliminary data.</text>
</comment>
<dbReference type="InterPro" id="IPR045063">
    <property type="entry name" value="Dynamin_N"/>
</dbReference>
<dbReference type="GO" id="GO:0005524">
    <property type="term" value="F:ATP binding"/>
    <property type="evidence" value="ECO:0007669"/>
    <property type="project" value="InterPro"/>
</dbReference>
<organism evidence="4 5">
    <name type="scientific">Didymodactylos carnosus</name>
    <dbReference type="NCBI Taxonomy" id="1234261"/>
    <lineage>
        <taxon>Eukaryota</taxon>
        <taxon>Metazoa</taxon>
        <taxon>Spiralia</taxon>
        <taxon>Gnathifera</taxon>
        <taxon>Rotifera</taxon>
        <taxon>Eurotatoria</taxon>
        <taxon>Bdelloidea</taxon>
        <taxon>Philodinida</taxon>
        <taxon>Philodinidae</taxon>
        <taxon>Didymodactylos</taxon>
    </lineage>
</organism>
<dbReference type="Proteomes" id="UP000682733">
    <property type="component" value="Unassembled WGS sequence"/>
</dbReference>
<dbReference type="PANTHER" id="PTHR44329">
    <property type="entry name" value="SERINE/THREONINE-PROTEIN KINASE TNNI3K-RELATED"/>
    <property type="match status" value="1"/>
</dbReference>
<dbReference type="SMART" id="SM00220">
    <property type="entry name" value="S_TKc"/>
    <property type="match status" value="1"/>
</dbReference>
<dbReference type="CDD" id="cd00180">
    <property type="entry name" value="PKc"/>
    <property type="match status" value="1"/>
</dbReference>
<dbReference type="Gene3D" id="3.40.50.300">
    <property type="entry name" value="P-loop containing nucleotide triphosphate hydrolases"/>
    <property type="match status" value="1"/>
</dbReference>
<protein>
    <recommendedName>
        <fullName evidence="2">Protein kinase domain-containing protein</fullName>
    </recommendedName>
</protein>
<sequence>MEQHSISNEHSELARIIQSNHYIRKTVQDATNKFLTLQNDLLKSMQVQRLDTITVEQNAQPFFDAVEIRSLNEQVTSDRVQLAFVGANSCGKTSFLHLLLRSGSFLPADVGSTSARIIRLTYATVRDACLIVYPSLDNKEVIVQVSLVEFFIDGQKPDWDGVKTAIRVHVERPDTENIKPHSNEFAQWAKYFVELRIPSSFLKLGIDIYDTPGLLFSDPLVLKENLRELVELVKPTLVFMYDNAAVSSDSQDCFLAVKDALGQLADTSMFFLNTKADITVILADADPNGEGIEDEKWPEILLAERQTRYNLLLKVPSMASEFPGGLPESFAKCHCFDIVSVHSDLDPLGSEMNRTTISRMIQFVANSDLKIAKKVSQLVLPVIDAFFDFALVTSQRTAAQLQTLRHEACQWTANYFIKHRSQLQKMLAELYDLILDQLNDEMNCIAQRAAKLKTAPLIEKYIKAVVQQEIVKMKVELVTRKHATISGREIKADPTILNNADKNEFLISAQRSFTISRNYYDNKCTSRLFMIQAMLLQTALIADILIESDDEGGSKDTKYKTIVRQDTRKKLPLRKGMSSLEIAYQRLSELQSWLVNQKAYMSKVVDVLNNIQKQHLIEKIDQRYNLAVKGVSDREKAYQLVTIYVGAFAHIECRLVAAIDLAKFHGRKPVINKMLDEGTFFTVHSAEWMDKKDLIVKKLKVDYKFLCYLEAHYHRRITRLELSHTVQLSYLYEDKNNKDLWMFFPKYSQNLTDYLEKNSVGGVTVDKILSIALDITNALAELHANEIVHRDIKAKNVLLNEKDECYLADFGTCQTSVMNGIDFSKRHDVDRRDVKAEDICLFGELGLFLTDRSVSASDETTKRLNEFKELLNRCVNVDITVRPKAAVIAKKIKEIRKEL</sequence>
<dbReference type="InterPro" id="IPR051681">
    <property type="entry name" value="Ser/Thr_Kinases-Pseudokinases"/>
</dbReference>
<dbReference type="InterPro" id="IPR011009">
    <property type="entry name" value="Kinase-like_dom_sf"/>
</dbReference>
<gene>
    <name evidence="3" type="ORF">OVA965_LOCUS10706</name>
    <name evidence="4" type="ORF">TMI583_LOCUS10702</name>
</gene>
<evidence type="ECO:0000259" key="2">
    <source>
        <dbReference type="PROSITE" id="PS50011"/>
    </source>
</evidence>
<evidence type="ECO:0000313" key="5">
    <source>
        <dbReference type="Proteomes" id="UP000682733"/>
    </source>
</evidence>
<dbReference type="InterPro" id="IPR000719">
    <property type="entry name" value="Prot_kinase_dom"/>
</dbReference>
<evidence type="ECO:0000313" key="3">
    <source>
        <dbReference type="EMBL" id="CAF0922614.1"/>
    </source>
</evidence>
<dbReference type="Gene3D" id="1.10.510.10">
    <property type="entry name" value="Transferase(Phosphotransferase) domain 1"/>
    <property type="match status" value="1"/>
</dbReference>
<dbReference type="PROSITE" id="PS00108">
    <property type="entry name" value="PROTEIN_KINASE_ST"/>
    <property type="match status" value="1"/>
</dbReference>
<dbReference type="AlphaFoldDB" id="A0A8S2HZI7"/>
<dbReference type="Proteomes" id="UP000677228">
    <property type="component" value="Unassembled WGS sequence"/>
</dbReference>
<dbReference type="EMBL" id="CAJNOK010004001">
    <property type="protein sequence ID" value="CAF0922614.1"/>
    <property type="molecule type" value="Genomic_DNA"/>
</dbReference>
<dbReference type="GO" id="GO:0004674">
    <property type="term" value="F:protein serine/threonine kinase activity"/>
    <property type="evidence" value="ECO:0007669"/>
    <property type="project" value="TreeGrafter"/>
</dbReference>
<dbReference type="PROSITE" id="PS50011">
    <property type="entry name" value="PROTEIN_KINASE_DOM"/>
    <property type="match status" value="1"/>
</dbReference>
<dbReference type="Pfam" id="PF00350">
    <property type="entry name" value="Dynamin_N"/>
    <property type="match status" value="1"/>
</dbReference>
<dbReference type="SUPFAM" id="SSF56112">
    <property type="entry name" value="Protein kinase-like (PK-like)"/>
    <property type="match status" value="1"/>
</dbReference>
<dbReference type="InterPro" id="IPR027417">
    <property type="entry name" value="P-loop_NTPase"/>
</dbReference>
<feature type="domain" description="Protein kinase" evidence="2">
    <location>
        <begin position="669"/>
        <end position="899"/>
    </location>
</feature>
<dbReference type="EMBL" id="CAJOBA010004003">
    <property type="protein sequence ID" value="CAF3699910.1"/>
    <property type="molecule type" value="Genomic_DNA"/>
</dbReference>
<evidence type="ECO:0000313" key="4">
    <source>
        <dbReference type="EMBL" id="CAF3699910.1"/>
    </source>
</evidence>
<dbReference type="InterPro" id="IPR001245">
    <property type="entry name" value="Ser-Thr/Tyr_kinase_cat_dom"/>
</dbReference>
<evidence type="ECO:0000256" key="1">
    <source>
        <dbReference type="ARBA" id="ARBA00008171"/>
    </source>
</evidence>
<accession>A0A8S2HZI7</accession>
<proteinExistence type="inferred from homology"/>
<dbReference type="InterPro" id="IPR008271">
    <property type="entry name" value="Ser/Thr_kinase_AS"/>
</dbReference>